<keyword evidence="2 3" id="KW-0040">ANK repeat</keyword>
<dbReference type="EMBL" id="JANX01000092">
    <property type="protein sequence ID" value="KGM34443.1"/>
    <property type="molecule type" value="Genomic_DNA"/>
</dbReference>
<dbReference type="SMART" id="SM00248">
    <property type="entry name" value="ANK"/>
    <property type="match status" value="3"/>
</dbReference>
<dbReference type="Pfam" id="PF12796">
    <property type="entry name" value="Ank_2"/>
    <property type="match status" value="1"/>
</dbReference>
<evidence type="ECO:0000256" key="2">
    <source>
        <dbReference type="ARBA" id="ARBA00023043"/>
    </source>
</evidence>
<dbReference type="PANTHER" id="PTHR24201">
    <property type="entry name" value="ANK_REP_REGION DOMAIN-CONTAINING PROTEIN"/>
    <property type="match status" value="1"/>
</dbReference>
<evidence type="ECO:0000313" key="6">
    <source>
        <dbReference type="Proteomes" id="UP000029995"/>
    </source>
</evidence>
<accession>A0A0A0D9C9</accession>
<feature type="repeat" description="ANK" evidence="3">
    <location>
        <begin position="128"/>
        <end position="160"/>
    </location>
</feature>
<dbReference type="InterPro" id="IPR050776">
    <property type="entry name" value="Ank_Repeat/CDKN_Inhibitor"/>
</dbReference>
<gene>
    <name evidence="5" type="ORF">P409_10185</name>
</gene>
<dbReference type="InterPro" id="IPR036770">
    <property type="entry name" value="Ankyrin_rpt-contain_sf"/>
</dbReference>
<feature type="chain" id="PRO_5001968413" evidence="4">
    <location>
        <begin position="24"/>
        <end position="188"/>
    </location>
</feature>
<keyword evidence="1" id="KW-0677">Repeat</keyword>
<dbReference type="PANTHER" id="PTHR24201:SF15">
    <property type="entry name" value="ANKYRIN REPEAT DOMAIN-CONTAINING PROTEIN 66"/>
    <property type="match status" value="1"/>
</dbReference>
<dbReference type="Proteomes" id="UP000029995">
    <property type="component" value="Unassembled WGS sequence"/>
</dbReference>
<evidence type="ECO:0000256" key="4">
    <source>
        <dbReference type="SAM" id="SignalP"/>
    </source>
</evidence>
<name>A0A0A0D9C9_9PROT</name>
<evidence type="ECO:0000256" key="1">
    <source>
        <dbReference type="ARBA" id="ARBA00022737"/>
    </source>
</evidence>
<dbReference type="PROSITE" id="PS50297">
    <property type="entry name" value="ANK_REP_REGION"/>
    <property type="match status" value="3"/>
</dbReference>
<feature type="signal peptide" evidence="4">
    <location>
        <begin position="1"/>
        <end position="23"/>
    </location>
</feature>
<reference evidence="5 6" key="1">
    <citation type="submission" date="2014-01" db="EMBL/GenBank/DDBJ databases">
        <title>Genome sequence determination for a cystic fibrosis isolate, Inquilinus limosus.</title>
        <authorList>
            <person name="Pino M."/>
            <person name="Di Conza J."/>
            <person name="Gutkind G."/>
        </authorList>
    </citation>
    <scope>NUCLEOTIDE SEQUENCE [LARGE SCALE GENOMIC DNA]</scope>
    <source>
        <strain evidence="5 6">MP06</strain>
    </source>
</reference>
<feature type="repeat" description="ANK" evidence="3">
    <location>
        <begin position="62"/>
        <end position="94"/>
    </location>
</feature>
<feature type="repeat" description="ANK" evidence="3">
    <location>
        <begin position="95"/>
        <end position="127"/>
    </location>
</feature>
<organism evidence="5 6">
    <name type="scientific">Inquilinus limosus MP06</name>
    <dbReference type="NCBI Taxonomy" id="1398085"/>
    <lineage>
        <taxon>Bacteria</taxon>
        <taxon>Pseudomonadati</taxon>
        <taxon>Pseudomonadota</taxon>
        <taxon>Alphaproteobacteria</taxon>
        <taxon>Rhodospirillales</taxon>
        <taxon>Rhodospirillaceae</taxon>
        <taxon>Inquilinus</taxon>
    </lineage>
</organism>
<sequence>MKRGTRIAVAAALLLTLGGPAVAEIDVLRRAPELIQAVDANDVAKVRTLLLSGTPPNATDLNGRTALVIAARDGRTPIVRELLHFGAQPNQADSIGNTPLFWAADTGDADVVRALLDGKANPNRANRQGITPLMAAARDGNLPAVEALLAGGANPQLRDFTGRSALGWAETSRSRAVAARLRKAGLSD</sequence>
<dbReference type="OrthoDB" id="7615179at2"/>
<evidence type="ECO:0000256" key="3">
    <source>
        <dbReference type="PROSITE-ProRule" id="PRU00023"/>
    </source>
</evidence>
<keyword evidence="4" id="KW-0732">Signal</keyword>
<comment type="caution">
    <text evidence="5">The sequence shown here is derived from an EMBL/GenBank/DDBJ whole genome shotgun (WGS) entry which is preliminary data.</text>
</comment>
<protein>
    <submittedName>
        <fullName evidence="5">Uncharacterized protein</fullName>
    </submittedName>
</protein>
<dbReference type="AlphaFoldDB" id="A0A0A0D9C9"/>
<proteinExistence type="predicted"/>
<dbReference type="Gene3D" id="1.25.40.20">
    <property type="entry name" value="Ankyrin repeat-containing domain"/>
    <property type="match status" value="1"/>
</dbReference>
<dbReference type="Pfam" id="PF00023">
    <property type="entry name" value="Ank"/>
    <property type="match status" value="1"/>
</dbReference>
<dbReference type="InterPro" id="IPR002110">
    <property type="entry name" value="Ankyrin_rpt"/>
</dbReference>
<dbReference type="PROSITE" id="PS50088">
    <property type="entry name" value="ANK_REPEAT"/>
    <property type="match status" value="3"/>
</dbReference>
<dbReference type="SUPFAM" id="SSF48403">
    <property type="entry name" value="Ankyrin repeat"/>
    <property type="match status" value="1"/>
</dbReference>
<evidence type="ECO:0000313" key="5">
    <source>
        <dbReference type="EMBL" id="KGM34443.1"/>
    </source>
</evidence>
<dbReference type="RefSeq" id="WP_034835059.1">
    <property type="nucleotide sequence ID" value="NZ_JANX01000092.1"/>
</dbReference>